<keyword evidence="2" id="KW-0479">Metal-binding</keyword>
<dbReference type="Gene3D" id="4.10.240.10">
    <property type="entry name" value="Zn(2)-C6 fungal-type DNA-binding domain"/>
    <property type="match status" value="1"/>
</dbReference>
<dbReference type="SMART" id="SM00066">
    <property type="entry name" value="GAL4"/>
    <property type="match status" value="1"/>
</dbReference>
<sequence>MDDSRRRQFHSCDPCRRGKRRCDAPSNRENGSFDSCTNCKRWKKDCTFTWLSSKPAKRADPKGRARPKQGVSTTSSNPSTVSNPSTTSNPSSNSGGTPPDPSRVVPSMVGSYNALLDEGPHSASQWYPTNPNDMFASSNIVPASSSLLPGATVIGEGLEPSDDPSGLFSWNMSVPNDWQVGGVTEEPDNSFSGLEPQAVFPDPTLPNALDNTFDVVQQLQDSSYPSSSSFEFMTPDSSTAEPNQRAKKQNPQWGFCLASDNTADKYARSTMTHNLIRIYHDSMENALSCWLTEHNCPYTDKISSLLPFNERKEWGPSWSNRMCIRVCRLDRASTSIRGRALSAEEDKTAARALHLAIMAFASQWTQHAQRGSDLYVPAPIDYDERSIRKSVWNEARHALEHSTRIPSFRIIFANIIFSLTQSPLDHSQDERLGQLLENDGAPVFLETANRQLFNFRHKFARLQREAPPPPSVRELRRGSVGSTMTDVLEMPTSSASESPQVDPILASEDHRSTLGLMFWLGVMFDTLSSAMYQRPLVVSDEDSQIASASAPVAEPEEQIDLDCLNIPQSGVGVRKKQDVWGDFFLRSPLERQESTQIQIRWPCSYEDAAAVLSEATPVKVLLYRRITQLQTLIYRGASPDRLEEVIQKTLLVYQHWNSIYQGFMLDCVANHEFLPPRIQSWYVILDGHWHLATMLLADVVESIDNGRLGSKLGREARQATDFVSNLRIDNALAVGALARSSLHGQDPVMLRYFHDSLNEVAFLVEPWTVVLVHCFAKAASISLESIRVIPGEPMDVLSERFRQNCEFCICALQYLARKSDMAFLVSRNLSRSLDLKLSRIP</sequence>
<keyword evidence="6" id="KW-0539">Nucleus</keyword>
<evidence type="ECO:0000256" key="6">
    <source>
        <dbReference type="ARBA" id="ARBA00023242"/>
    </source>
</evidence>
<dbReference type="Pfam" id="PF00172">
    <property type="entry name" value="Zn_clus"/>
    <property type="match status" value="1"/>
</dbReference>
<dbReference type="PROSITE" id="PS50048">
    <property type="entry name" value="ZN2_CY6_FUNGAL_2"/>
    <property type="match status" value="1"/>
</dbReference>
<evidence type="ECO:0000313" key="9">
    <source>
        <dbReference type="EMBL" id="BCS19031.1"/>
    </source>
</evidence>
<reference evidence="9" key="2">
    <citation type="submission" date="2021-02" db="EMBL/GenBank/DDBJ databases">
        <title>Aspergillus puulaauensis MK2 genome sequence.</title>
        <authorList>
            <person name="Futagami T."/>
            <person name="Mori K."/>
            <person name="Kadooka C."/>
            <person name="Tanaka T."/>
        </authorList>
    </citation>
    <scope>NUCLEOTIDE SEQUENCE</scope>
    <source>
        <strain evidence="9">MK2</strain>
    </source>
</reference>
<feature type="region of interest" description="Disordered" evidence="7">
    <location>
        <begin position="1"/>
        <end position="36"/>
    </location>
</feature>
<dbReference type="InterPro" id="IPR050987">
    <property type="entry name" value="AtrR-like"/>
</dbReference>
<dbReference type="KEGG" id="apuu:APUU_11859S"/>
<organism evidence="9 10">
    <name type="scientific">Aspergillus puulaauensis</name>
    <dbReference type="NCBI Taxonomy" id="1220207"/>
    <lineage>
        <taxon>Eukaryota</taxon>
        <taxon>Fungi</taxon>
        <taxon>Dikarya</taxon>
        <taxon>Ascomycota</taxon>
        <taxon>Pezizomycotina</taxon>
        <taxon>Eurotiomycetes</taxon>
        <taxon>Eurotiomycetidae</taxon>
        <taxon>Eurotiales</taxon>
        <taxon>Aspergillaceae</taxon>
        <taxon>Aspergillus</taxon>
    </lineage>
</organism>
<keyword evidence="4" id="KW-0238">DNA-binding</keyword>
<gene>
    <name evidence="9" type="ORF">APUU_11859S</name>
</gene>
<feature type="region of interest" description="Disordered" evidence="7">
    <location>
        <begin position="227"/>
        <end position="250"/>
    </location>
</feature>
<feature type="compositionally biased region" description="Low complexity" evidence="7">
    <location>
        <begin position="71"/>
        <end position="97"/>
    </location>
</feature>
<dbReference type="GO" id="GO:0008270">
    <property type="term" value="F:zinc ion binding"/>
    <property type="evidence" value="ECO:0007669"/>
    <property type="project" value="InterPro"/>
</dbReference>
<dbReference type="InterPro" id="IPR036864">
    <property type="entry name" value="Zn2-C6_fun-type_DNA-bd_sf"/>
</dbReference>
<dbReference type="GO" id="GO:0003677">
    <property type="term" value="F:DNA binding"/>
    <property type="evidence" value="ECO:0007669"/>
    <property type="project" value="UniProtKB-KW"/>
</dbReference>
<protein>
    <recommendedName>
        <fullName evidence="8">Zn(2)-C6 fungal-type domain-containing protein</fullName>
    </recommendedName>
</protein>
<evidence type="ECO:0000256" key="5">
    <source>
        <dbReference type="ARBA" id="ARBA00023163"/>
    </source>
</evidence>
<dbReference type="PANTHER" id="PTHR46910:SF3">
    <property type="entry name" value="HALOTOLERANCE PROTEIN 9-RELATED"/>
    <property type="match status" value="1"/>
</dbReference>
<comment type="subcellular location">
    <subcellularLocation>
        <location evidence="1">Nucleus</location>
    </subcellularLocation>
</comment>
<feature type="region of interest" description="Disordered" evidence="7">
    <location>
        <begin position="53"/>
        <end position="107"/>
    </location>
</feature>
<dbReference type="OrthoDB" id="5958943at2759"/>
<accession>A0A7R8AHG9</accession>
<evidence type="ECO:0000313" key="10">
    <source>
        <dbReference type="Proteomes" id="UP000654913"/>
    </source>
</evidence>
<feature type="compositionally biased region" description="Polar residues" evidence="7">
    <location>
        <begin position="27"/>
        <end position="36"/>
    </location>
</feature>
<dbReference type="AlphaFoldDB" id="A0A7R8AHG9"/>
<reference evidence="9" key="1">
    <citation type="submission" date="2021-01" db="EMBL/GenBank/DDBJ databases">
        <authorList>
            <consortium name="Aspergillus puulaauensis MK2 genome sequencing consortium"/>
            <person name="Kazuki M."/>
            <person name="Futagami T."/>
        </authorList>
    </citation>
    <scope>NUCLEOTIDE SEQUENCE</scope>
    <source>
        <strain evidence="9">MK2</strain>
    </source>
</reference>
<dbReference type="SUPFAM" id="SSF57701">
    <property type="entry name" value="Zn2/Cys6 DNA-binding domain"/>
    <property type="match status" value="1"/>
</dbReference>
<dbReference type="CDD" id="cd00067">
    <property type="entry name" value="GAL4"/>
    <property type="match status" value="1"/>
</dbReference>
<dbReference type="GO" id="GO:0000981">
    <property type="term" value="F:DNA-binding transcription factor activity, RNA polymerase II-specific"/>
    <property type="evidence" value="ECO:0007669"/>
    <property type="project" value="InterPro"/>
</dbReference>
<keyword evidence="3" id="KW-0805">Transcription regulation</keyword>
<evidence type="ECO:0000256" key="4">
    <source>
        <dbReference type="ARBA" id="ARBA00023125"/>
    </source>
</evidence>
<dbReference type="InterPro" id="IPR001138">
    <property type="entry name" value="Zn2Cys6_DnaBD"/>
</dbReference>
<evidence type="ECO:0000256" key="7">
    <source>
        <dbReference type="SAM" id="MobiDB-lite"/>
    </source>
</evidence>
<evidence type="ECO:0000259" key="8">
    <source>
        <dbReference type="PROSITE" id="PS50048"/>
    </source>
</evidence>
<keyword evidence="10" id="KW-1185">Reference proteome</keyword>
<name>A0A7R8AHG9_9EURO</name>
<evidence type="ECO:0000256" key="2">
    <source>
        <dbReference type="ARBA" id="ARBA00022723"/>
    </source>
</evidence>
<dbReference type="EMBL" id="AP024443">
    <property type="protein sequence ID" value="BCS19031.1"/>
    <property type="molecule type" value="Genomic_DNA"/>
</dbReference>
<proteinExistence type="predicted"/>
<dbReference type="GO" id="GO:0005634">
    <property type="term" value="C:nucleus"/>
    <property type="evidence" value="ECO:0007669"/>
    <property type="project" value="UniProtKB-SubCell"/>
</dbReference>
<keyword evidence="5" id="KW-0804">Transcription</keyword>
<dbReference type="PANTHER" id="PTHR46910">
    <property type="entry name" value="TRANSCRIPTION FACTOR PDR1"/>
    <property type="match status" value="1"/>
</dbReference>
<feature type="domain" description="Zn(2)-C6 fungal-type" evidence="8">
    <location>
        <begin position="11"/>
        <end position="48"/>
    </location>
</feature>
<evidence type="ECO:0000256" key="3">
    <source>
        <dbReference type="ARBA" id="ARBA00023015"/>
    </source>
</evidence>
<evidence type="ECO:0000256" key="1">
    <source>
        <dbReference type="ARBA" id="ARBA00004123"/>
    </source>
</evidence>
<dbReference type="Proteomes" id="UP000654913">
    <property type="component" value="Chromosome 1"/>
</dbReference>
<dbReference type="RefSeq" id="XP_041551225.1">
    <property type="nucleotide sequence ID" value="XM_041697995.1"/>
</dbReference>
<dbReference type="GeneID" id="64969036"/>